<dbReference type="PROSITE" id="PS51832">
    <property type="entry name" value="HD_GYP"/>
    <property type="match status" value="1"/>
</dbReference>
<dbReference type="AlphaFoldDB" id="A0A8J7J6I4"/>
<dbReference type="Gene3D" id="3.40.50.2300">
    <property type="match status" value="1"/>
</dbReference>
<proteinExistence type="predicted"/>
<dbReference type="PROSITE" id="PS50110">
    <property type="entry name" value="RESPONSE_REGULATORY"/>
    <property type="match status" value="1"/>
</dbReference>
<dbReference type="RefSeq" id="WP_199383271.1">
    <property type="nucleotide sequence ID" value="NZ_JAEMHM010000005.1"/>
</dbReference>
<dbReference type="EMBL" id="JAEMHM010000005">
    <property type="protein sequence ID" value="MBJ6724421.1"/>
    <property type="molecule type" value="Genomic_DNA"/>
</dbReference>
<dbReference type="CDD" id="cd00077">
    <property type="entry name" value="HDc"/>
    <property type="match status" value="1"/>
</dbReference>
<dbReference type="Proteomes" id="UP000636888">
    <property type="component" value="Unassembled WGS sequence"/>
</dbReference>
<dbReference type="GO" id="GO:0000160">
    <property type="term" value="P:phosphorelay signal transduction system"/>
    <property type="evidence" value="ECO:0007669"/>
    <property type="project" value="InterPro"/>
</dbReference>
<dbReference type="Gene3D" id="1.10.3210.10">
    <property type="entry name" value="Hypothetical protein af1432"/>
    <property type="match status" value="1"/>
</dbReference>
<evidence type="ECO:0000313" key="5">
    <source>
        <dbReference type="EMBL" id="MBJ6724421.1"/>
    </source>
</evidence>
<feature type="region of interest" description="Disordered" evidence="2">
    <location>
        <begin position="508"/>
        <end position="536"/>
    </location>
</feature>
<reference evidence="5" key="1">
    <citation type="submission" date="2020-12" db="EMBL/GenBank/DDBJ databases">
        <title>Geomonas sp. Red875, isolated from river sediment.</title>
        <authorList>
            <person name="Xu Z."/>
            <person name="Zhang Z."/>
            <person name="Masuda Y."/>
            <person name="Itoh H."/>
            <person name="Senoo K."/>
        </authorList>
    </citation>
    <scope>NUCLEOTIDE SEQUENCE</scope>
    <source>
        <strain evidence="5">Red875</strain>
    </source>
</reference>
<evidence type="ECO:0000259" key="4">
    <source>
        <dbReference type="PROSITE" id="PS51832"/>
    </source>
</evidence>
<dbReference type="Pfam" id="PF13487">
    <property type="entry name" value="HD_5"/>
    <property type="match status" value="1"/>
</dbReference>
<evidence type="ECO:0000259" key="3">
    <source>
        <dbReference type="PROSITE" id="PS50110"/>
    </source>
</evidence>
<dbReference type="SUPFAM" id="SSF109604">
    <property type="entry name" value="HD-domain/PDEase-like"/>
    <property type="match status" value="1"/>
</dbReference>
<organism evidence="5 6">
    <name type="scientific">Geomesophilobacter sediminis</name>
    <dbReference type="NCBI Taxonomy" id="2798584"/>
    <lineage>
        <taxon>Bacteria</taxon>
        <taxon>Pseudomonadati</taxon>
        <taxon>Thermodesulfobacteriota</taxon>
        <taxon>Desulfuromonadia</taxon>
        <taxon>Geobacterales</taxon>
        <taxon>Geobacteraceae</taxon>
        <taxon>Geomesophilobacter</taxon>
    </lineage>
</organism>
<dbReference type="InterPro" id="IPR052020">
    <property type="entry name" value="Cyclic_di-GMP/3'3'-cGAMP_PDE"/>
</dbReference>
<dbReference type="CDD" id="cd17538">
    <property type="entry name" value="REC_D1_PleD-like"/>
    <property type="match status" value="1"/>
</dbReference>
<keyword evidence="1" id="KW-0597">Phosphoprotein</keyword>
<protein>
    <submittedName>
        <fullName evidence="5">Response regulator</fullName>
    </submittedName>
</protein>
<dbReference type="SMART" id="SM00471">
    <property type="entry name" value="HDc"/>
    <property type="match status" value="1"/>
</dbReference>
<feature type="modified residue" description="4-aspartylphosphate" evidence="1">
    <location>
        <position position="56"/>
    </location>
</feature>
<sequence length="536" mass="59796">MSQEKARILCVDDNPRNFELLKTMLAARGYEAVQARGGAEAMETIQSERVDIVLLDVMMPEMDGFQVCQKIKGDEHFRAIPVILITAYDDQEYRIAGIESGAEDFISRPFDMNELLARIQMLLNVKELNSQLTAAYSNITSLITCGEGIVSSLDPHRFDFMELVGKMVTGLIAAAPERTENPQFVLVGIQEENGAHRWLKYHHGTCLHVTELEGDLGPEFALLAGRPGISWFNRSEMSAADRVQLDVAVAPVTRFTANLVCYLGDSFSVCAVNYGRRVTGYDGEVLKSIATQSLFLRSLSAQIKETDEAFAYTVFALARAAEANDDDTGNHLARVGEYCALLARSIGMSEDFVAQIRLQSQMHDVGKIHIPSQILKKPEQLQPEEFEVIKQHTLYGARILGDHVRFSLAKSIALSHHERYDGSGYPYGLKGEEIPLAGRILNIADQYDALRNRRIYKDAFDHETTCRIILNGDGRTMPEHFDPKLLGVFRDLSGEFDAIHVSFHQGKRARDLDGADAPPLLPPQRDPARRRTEPAS</sequence>
<comment type="caution">
    <text evidence="5">The sequence shown here is derived from an EMBL/GenBank/DDBJ whole genome shotgun (WGS) entry which is preliminary data.</text>
</comment>
<dbReference type="InterPro" id="IPR011006">
    <property type="entry name" value="CheY-like_superfamily"/>
</dbReference>
<dbReference type="InterPro" id="IPR003607">
    <property type="entry name" value="HD/PDEase_dom"/>
</dbReference>
<evidence type="ECO:0000256" key="1">
    <source>
        <dbReference type="PROSITE-ProRule" id="PRU00169"/>
    </source>
</evidence>
<name>A0A8J7J6I4_9BACT</name>
<keyword evidence="6" id="KW-1185">Reference proteome</keyword>
<dbReference type="PANTHER" id="PTHR45228">
    <property type="entry name" value="CYCLIC DI-GMP PHOSPHODIESTERASE TM_0186-RELATED"/>
    <property type="match status" value="1"/>
</dbReference>
<feature type="domain" description="Response regulatory" evidence="3">
    <location>
        <begin position="7"/>
        <end position="123"/>
    </location>
</feature>
<dbReference type="Pfam" id="PF00072">
    <property type="entry name" value="Response_reg"/>
    <property type="match status" value="1"/>
</dbReference>
<dbReference type="InterPro" id="IPR001789">
    <property type="entry name" value="Sig_transdc_resp-reg_receiver"/>
</dbReference>
<feature type="compositionally biased region" description="Basic and acidic residues" evidence="2">
    <location>
        <begin position="526"/>
        <end position="536"/>
    </location>
</feature>
<feature type="domain" description="HD-GYP" evidence="4">
    <location>
        <begin position="306"/>
        <end position="505"/>
    </location>
</feature>
<evidence type="ECO:0000313" key="6">
    <source>
        <dbReference type="Proteomes" id="UP000636888"/>
    </source>
</evidence>
<dbReference type="SUPFAM" id="SSF52172">
    <property type="entry name" value="CheY-like"/>
    <property type="match status" value="1"/>
</dbReference>
<dbReference type="InterPro" id="IPR037522">
    <property type="entry name" value="HD_GYP_dom"/>
</dbReference>
<dbReference type="PANTHER" id="PTHR45228:SF8">
    <property type="entry name" value="TWO-COMPONENT RESPONSE REGULATOR-RELATED"/>
    <property type="match status" value="1"/>
</dbReference>
<evidence type="ECO:0000256" key="2">
    <source>
        <dbReference type="SAM" id="MobiDB-lite"/>
    </source>
</evidence>
<accession>A0A8J7J6I4</accession>
<gene>
    <name evidence="5" type="ORF">JFN93_06855</name>
</gene>
<dbReference type="SMART" id="SM00448">
    <property type="entry name" value="REC"/>
    <property type="match status" value="1"/>
</dbReference>